<accession>A0A7S3PZB7</accession>
<comment type="similarity">
    <text evidence="3">Belongs to the WD repeat SMU1 family.</text>
</comment>
<dbReference type="InterPro" id="IPR006594">
    <property type="entry name" value="LisH"/>
</dbReference>
<dbReference type="EMBL" id="HBIO01007441">
    <property type="protein sequence ID" value="CAE0460731.1"/>
    <property type="molecule type" value="Transcribed_RNA"/>
</dbReference>
<feature type="region of interest" description="Disordered" evidence="4">
    <location>
        <begin position="226"/>
        <end position="254"/>
    </location>
</feature>
<keyword evidence="1" id="KW-0507">mRNA processing</keyword>
<dbReference type="PANTHER" id="PTHR22848">
    <property type="entry name" value="WD40 REPEAT PROTEIN"/>
    <property type="match status" value="1"/>
</dbReference>
<dbReference type="SMART" id="SM00320">
    <property type="entry name" value="WD40"/>
    <property type="match status" value="4"/>
</dbReference>
<sequence>MTSPLPIASSQLLNLIQHHLVEAGLAESARTLLAETSVGSRGLLPHAHTNLIKCAKNGDWGSVLKALSGITLDDGDATKRNEKQQKEVDSILAQCHEMAILELGDLGEMDLAFATLKICRQTLDKVILTDSEEEHKLASDGSISQRCERKLHSLALRKSGENSSLPPGYYGPNNDISKEKRRGVIAQALAEIIPVLPASRLVSLCQQALKWQIHTGQMPMIRNVWLDSSDDTNNSNDKKSDKKRKKKRQQSMRRGRFDLVMGEVNIDDRDNLITKFSSKKSKSSHESVPLNPWHVIKFGKKSRVTSCSFFTDATQSSLVTGSSDGFIEIWNSDENYTKLRMDLEYQKRDDIMCHYGEQTTEDDGGPAPAILTTTVNSDSKLLASGDSAGTICIWDIKTGVLLCKLHKVHGGAITCLDFSQDGEESSRILSSSQDTTCREFGLRTRRLLKEFRGHSSFVNSCRYVLANSPSIHLLVVTASADSSIRIWCGKSAEVKLVLNPMHITNSNPSAVVSKSSTGDIQTNLGKNIHTVIPLHTPSNAMIVAAKTDKIFLVTYSGLALRTYEHESLQNDVESSESYDKGDFIAVSVSPSNKWLYGVKANGVCVCFDMISGDVKKTITDFGLETVGGKSDIELSGIVHHPFKGILAAYSSSAIQKRGLLTLWK</sequence>
<name>A0A7S3PZB7_9STRA</name>
<dbReference type="AlphaFoldDB" id="A0A7S3PZB7"/>
<dbReference type="Gene3D" id="2.130.10.10">
    <property type="entry name" value="YVTN repeat-like/Quinoprotein amine dehydrogenase"/>
    <property type="match status" value="1"/>
</dbReference>
<reference evidence="5" key="1">
    <citation type="submission" date="2021-01" db="EMBL/GenBank/DDBJ databases">
        <authorList>
            <person name="Corre E."/>
            <person name="Pelletier E."/>
            <person name="Niang G."/>
            <person name="Scheremetjew M."/>
            <person name="Finn R."/>
            <person name="Kale V."/>
            <person name="Holt S."/>
            <person name="Cochrane G."/>
            <person name="Meng A."/>
            <person name="Brown T."/>
            <person name="Cohen L."/>
        </authorList>
    </citation>
    <scope>NUCLEOTIDE SEQUENCE</scope>
    <source>
        <strain evidence="5">MM31A-1</strain>
    </source>
</reference>
<feature type="compositionally biased region" description="Basic residues" evidence="4">
    <location>
        <begin position="241"/>
        <end position="254"/>
    </location>
</feature>
<dbReference type="PROSITE" id="PS50896">
    <property type="entry name" value="LISH"/>
    <property type="match status" value="1"/>
</dbReference>
<evidence type="ECO:0000256" key="4">
    <source>
        <dbReference type="SAM" id="MobiDB-lite"/>
    </source>
</evidence>
<evidence type="ECO:0000256" key="3">
    <source>
        <dbReference type="ARBA" id="ARBA00025801"/>
    </source>
</evidence>
<dbReference type="Pfam" id="PF00400">
    <property type="entry name" value="WD40"/>
    <property type="match status" value="4"/>
</dbReference>
<dbReference type="InterPro" id="IPR045184">
    <property type="entry name" value="SMU1"/>
</dbReference>
<dbReference type="GO" id="GO:0000398">
    <property type="term" value="P:mRNA splicing, via spliceosome"/>
    <property type="evidence" value="ECO:0007669"/>
    <property type="project" value="InterPro"/>
</dbReference>
<evidence type="ECO:0000256" key="1">
    <source>
        <dbReference type="ARBA" id="ARBA00022664"/>
    </source>
</evidence>
<evidence type="ECO:0000313" key="5">
    <source>
        <dbReference type="EMBL" id="CAE0460731.1"/>
    </source>
</evidence>
<dbReference type="InterPro" id="IPR036322">
    <property type="entry name" value="WD40_repeat_dom_sf"/>
</dbReference>
<evidence type="ECO:0000256" key="2">
    <source>
        <dbReference type="ARBA" id="ARBA00023187"/>
    </source>
</evidence>
<proteinExistence type="inferred from homology"/>
<dbReference type="SUPFAM" id="SSF50978">
    <property type="entry name" value="WD40 repeat-like"/>
    <property type="match status" value="1"/>
</dbReference>
<gene>
    <name evidence="5" type="ORF">CDEB00056_LOCUS5572</name>
</gene>
<keyword evidence="2" id="KW-0508">mRNA splicing</keyword>
<dbReference type="InterPro" id="IPR001680">
    <property type="entry name" value="WD40_rpt"/>
</dbReference>
<organism evidence="5">
    <name type="scientific">Chaetoceros debilis</name>
    <dbReference type="NCBI Taxonomy" id="122233"/>
    <lineage>
        <taxon>Eukaryota</taxon>
        <taxon>Sar</taxon>
        <taxon>Stramenopiles</taxon>
        <taxon>Ochrophyta</taxon>
        <taxon>Bacillariophyta</taxon>
        <taxon>Coscinodiscophyceae</taxon>
        <taxon>Chaetocerotophycidae</taxon>
        <taxon>Chaetocerotales</taxon>
        <taxon>Chaetocerotaceae</taxon>
        <taxon>Chaetoceros</taxon>
    </lineage>
</organism>
<protein>
    <submittedName>
        <fullName evidence="5">Uncharacterized protein</fullName>
    </submittedName>
</protein>
<dbReference type="InterPro" id="IPR015943">
    <property type="entry name" value="WD40/YVTN_repeat-like_dom_sf"/>
</dbReference>